<dbReference type="EMBL" id="UZAK01003479">
    <property type="protein sequence ID" value="VDO79950.1"/>
    <property type="molecule type" value="Genomic_DNA"/>
</dbReference>
<gene>
    <name evidence="2" type="ORF">SCUD_LOCUS3174</name>
</gene>
<reference evidence="4" key="1">
    <citation type="submission" date="2016-06" db="UniProtKB">
        <authorList>
            <consortium name="WormBaseParasite"/>
        </authorList>
    </citation>
    <scope>IDENTIFICATION</scope>
</reference>
<dbReference type="AlphaFoldDB" id="A0A183JKE5"/>
<dbReference type="WBParaSite" id="SCUD_0000317401-mRNA-1">
    <property type="protein sequence ID" value="SCUD_0000317401-mRNA-1"/>
    <property type="gene ID" value="SCUD_0000317401"/>
</dbReference>
<organism evidence="4">
    <name type="scientific">Schistosoma curassoni</name>
    <dbReference type="NCBI Taxonomy" id="6186"/>
    <lineage>
        <taxon>Eukaryota</taxon>
        <taxon>Metazoa</taxon>
        <taxon>Spiralia</taxon>
        <taxon>Lophotrochozoa</taxon>
        <taxon>Platyhelminthes</taxon>
        <taxon>Trematoda</taxon>
        <taxon>Digenea</taxon>
        <taxon>Strigeidida</taxon>
        <taxon>Schistosomatoidea</taxon>
        <taxon>Schistosomatidae</taxon>
        <taxon>Schistosoma</taxon>
    </lineage>
</organism>
<proteinExistence type="predicted"/>
<evidence type="ECO:0000313" key="3">
    <source>
        <dbReference type="Proteomes" id="UP000279833"/>
    </source>
</evidence>
<sequence length="105" mass="11718">MHVGELLNRPATPNPPDNEATHADLPTAVAPAVIEEIRVTIRQIKCGKAAEPYNIPAEALKLDIEATTKMFHVLFKKICEEELVATDWKEGYLINIKKKGRSQQV</sequence>
<reference evidence="2 3" key="2">
    <citation type="submission" date="2018-11" db="EMBL/GenBank/DDBJ databases">
        <authorList>
            <consortium name="Pathogen Informatics"/>
        </authorList>
    </citation>
    <scope>NUCLEOTIDE SEQUENCE [LARGE SCALE GENOMIC DNA]</scope>
    <source>
        <strain evidence="2">Dakar</strain>
        <strain evidence="3">Dakar, Senegal</strain>
    </source>
</reference>
<name>A0A183JKE5_9TREM</name>
<evidence type="ECO:0000313" key="2">
    <source>
        <dbReference type="EMBL" id="VDO79950.1"/>
    </source>
</evidence>
<evidence type="ECO:0000256" key="1">
    <source>
        <dbReference type="SAM" id="MobiDB-lite"/>
    </source>
</evidence>
<dbReference type="Proteomes" id="UP000279833">
    <property type="component" value="Unassembled WGS sequence"/>
</dbReference>
<protein>
    <submittedName>
        <fullName evidence="4">Ubiquitin-like domain-containing protein</fullName>
    </submittedName>
</protein>
<evidence type="ECO:0000313" key="4">
    <source>
        <dbReference type="WBParaSite" id="SCUD_0000317401-mRNA-1"/>
    </source>
</evidence>
<keyword evidence="3" id="KW-1185">Reference proteome</keyword>
<accession>A0A183JKE5</accession>
<feature type="region of interest" description="Disordered" evidence="1">
    <location>
        <begin position="1"/>
        <end position="26"/>
    </location>
</feature>